<dbReference type="PATRIC" id="fig|471514.4.peg.2278"/>
<comment type="caution">
    <text evidence="1">The sequence shown here is derived from an EMBL/GenBank/DDBJ whole genome shotgun (WGS) entry which is preliminary data.</text>
</comment>
<dbReference type="Proteomes" id="UP000050482">
    <property type="component" value="Unassembled WGS sequence"/>
</dbReference>
<name>A0A0P9GFY8_9BACL</name>
<sequence length="156" mass="18156">MRRRVWTLSLGLLAVILCGIVVWHIHRVYYFNPFTFKQDDVTTASWNVYKTPMEMDIVYQPVHGTQTRYTTENRSEINYVLTQLREGKPMSYKPIIGLSTGQIWIQFRNPVNQNDYVDAILRQNMKVALLAQQNPITVTSGLKRFVEAKKNSAKTM</sequence>
<evidence type="ECO:0000313" key="2">
    <source>
        <dbReference type="Proteomes" id="UP000050482"/>
    </source>
</evidence>
<dbReference type="OrthoDB" id="2608210at2"/>
<evidence type="ECO:0000313" key="1">
    <source>
        <dbReference type="EMBL" id="KPV38943.1"/>
    </source>
</evidence>
<protein>
    <submittedName>
        <fullName evidence="1">Uncharacterized protein</fullName>
    </submittedName>
</protein>
<gene>
    <name evidence="1" type="ORF">AN477_23155</name>
</gene>
<reference evidence="1 2" key="1">
    <citation type="submission" date="2015-09" db="EMBL/GenBank/DDBJ databases">
        <title>Draft genome sequence of Alicyclobacillus ferrooxydans DSM 22381.</title>
        <authorList>
            <person name="Hemp J."/>
        </authorList>
    </citation>
    <scope>NUCLEOTIDE SEQUENCE [LARGE SCALE GENOMIC DNA]</scope>
    <source>
        <strain evidence="1 2">TC-34</strain>
    </source>
</reference>
<accession>A0A0P9GFY8</accession>
<proteinExistence type="predicted"/>
<dbReference type="RefSeq" id="WP_054971548.1">
    <property type="nucleotide sequence ID" value="NZ_LJCO01000108.1"/>
</dbReference>
<keyword evidence="2" id="KW-1185">Reference proteome</keyword>
<dbReference type="AlphaFoldDB" id="A0A0P9GFY8"/>
<dbReference type="EMBL" id="LJCO01000108">
    <property type="protein sequence ID" value="KPV38943.1"/>
    <property type="molecule type" value="Genomic_DNA"/>
</dbReference>
<organism evidence="1 2">
    <name type="scientific">Alicyclobacillus ferrooxydans</name>
    <dbReference type="NCBI Taxonomy" id="471514"/>
    <lineage>
        <taxon>Bacteria</taxon>
        <taxon>Bacillati</taxon>
        <taxon>Bacillota</taxon>
        <taxon>Bacilli</taxon>
        <taxon>Bacillales</taxon>
        <taxon>Alicyclobacillaceae</taxon>
        <taxon>Alicyclobacillus</taxon>
    </lineage>
</organism>